<dbReference type="InterPro" id="IPR050950">
    <property type="entry name" value="HTH-type_LysR_regulators"/>
</dbReference>
<dbReference type="PANTHER" id="PTHR30419:SF2">
    <property type="entry name" value="LYSR FAMILY TRANSCRIPTIONAL REGULATOR"/>
    <property type="match status" value="1"/>
</dbReference>
<dbReference type="GO" id="GO:0003700">
    <property type="term" value="F:DNA-binding transcription factor activity"/>
    <property type="evidence" value="ECO:0007669"/>
    <property type="project" value="InterPro"/>
</dbReference>
<keyword evidence="2" id="KW-0805">Transcription regulation</keyword>
<evidence type="ECO:0000256" key="1">
    <source>
        <dbReference type="ARBA" id="ARBA00009437"/>
    </source>
</evidence>
<dbReference type="Gene3D" id="1.10.10.10">
    <property type="entry name" value="Winged helix-like DNA-binding domain superfamily/Winged helix DNA-binding domain"/>
    <property type="match status" value="1"/>
</dbReference>
<gene>
    <name evidence="6" type="ORF">I5803_17150</name>
</gene>
<dbReference type="RefSeq" id="WP_196987537.1">
    <property type="nucleotide sequence ID" value="NZ_JADWYS010000001.1"/>
</dbReference>
<dbReference type="Pfam" id="PF00126">
    <property type="entry name" value="HTH_1"/>
    <property type="match status" value="1"/>
</dbReference>
<organism evidence="6 7">
    <name type="scientific">Caenimonas aquaedulcis</name>
    <dbReference type="NCBI Taxonomy" id="2793270"/>
    <lineage>
        <taxon>Bacteria</taxon>
        <taxon>Pseudomonadati</taxon>
        <taxon>Pseudomonadota</taxon>
        <taxon>Betaproteobacteria</taxon>
        <taxon>Burkholderiales</taxon>
        <taxon>Comamonadaceae</taxon>
        <taxon>Caenimonas</taxon>
    </lineage>
</organism>
<comment type="caution">
    <text evidence="6">The sequence shown here is derived from an EMBL/GenBank/DDBJ whole genome shotgun (WGS) entry which is preliminary data.</text>
</comment>
<dbReference type="Gene3D" id="3.40.190.290">
    <property type="match status" value="1"/>
</dbReference>
<feature type="domain" description="HTH lysR-type" evidence="5">
    <location>
        <begin position="11"/>
        <end position="68"/>
    </location>
</feature>
<dbReference type="SUPFAM" id="SSF46785">
    <property type="entry name" value="Winged helix' DNA-binding domain"/>
    <property type="match status" value="1"/>
</dbReference>
<dbReference type="SUPFAM" id="SSF53850">
    <property type="entry name" value="Periplasmic binding protein-like II"/>
    <property type="match status" value="1"/>
</dbReference>
<comment type="similarity">
    <text evidence="1">Belongs to the LysR transcriptional regulatory family.</text>
</comment>
<evidence type="ECO:0000313" key="6">
    <source>
        <dbReference type="EMBL" id="MBG9389760.1"/>
    </source>
</evidence>
<evidence type="ECO:0000256" key="2">
    <source>
        <dbReference type="ARBA" id="ARBA00023015"/>
    </source>
</evidence>
<name>A0A931H7F6_9BURK</name>
<sequence length="313" mass="34198">MASASYNLARFDLVSIRLAVACAQGGSLTGAAREAHLALAAASRRIRELEGAIGEPLFERHARGLTPTPAGRVFAKHGLALLQTLERMGDELSDMRHGVARHLRLSASTAAINQFLPPLLAQYALLRPQIRIELEEQVSDTVPAALREASADVGVFVEGPDTAGLRTRLFRTDELVLVLPAKHRLRGRAPLAFVDALDEDWISLNTGAAMLVQQQQAALAAKRPFRLRMQVRSFDAVCHLVASGLGLAILPRQAALPIIRAMKIDWRPLADGWAQRRLLVATRNETADPAVEDFVAFLAQPSQTAKARRRKQQ</sequence>
<reference evidence="6" key="1">
    <citation type="submission" date="2020-11" db="EMBL/GenBank/DDBJ databases">
        <title>Bacterial whole genome sequence for Caenimonas sp. DR4.4.</title>
        <authorList>
            <person name="Le V."/>
            <person name="Ko S.-R."/>
            <person name="Ahn C.-Y."/>
            <person name="Oh H.-M."/>
        </authorList>
    </citation>
    <scope>NUCLEOTIDE SEQUENCE</scope>
    <source>
        <strain evidence="6">DR4.4</strain>
    </source>
</reference>
<evidence type="ECO:0000256" key="3">
    <source>
        <dbReference type="ARBA" id="ARBA00023125"/>
    </source>
</evidence>
<dbReference type="InterPro" id="IPR036388">
    <property type="entry name" value="WH-like_DNA-bd_sf"/>
</dbReference>
<dbReference type="AlphaFoldDB" id="A0A931H7F6"/>
<dbReference type="GO" id="GO:0003677">
    <property type="term" value="F:DNA binding"/>
    <property type="evidence" value="ECO:0007669"/>
    <property type="project" value="UniProtKB-KW"/>
</dbReference>
<evidence type="ECO:0000256" key="4">
    <source>
        <dbReference type="ARBA" id="ARBA00023163"/>
    </source>
</evidence>
<dbReference type="InterPro" id="IPR005119">
    <property type="entry name" value="LysR_subst-bd"/>
</dbReference>
<dbReference type="PROSITE" id="PS50931">
    <property type="entry name" value="HTH_LYSR"/>
    <property type="match status" value="1"/>
</dbReference>
<dbReference type="PANTHER" id="PTHR30419">
    <property type="entry name" value="HTH-TYPE TRANSCRIPTIONAL REGULATOR YBHD"/>
    <property type="match status" value="1"/>
</dbReference>
<dbReference type="InterPro" id="IPR000847">
    <property type="entry name" value="LysR_HTH_N"/>
</dbReference>
<keyword evidence="3" id="KW-0238">DNA-binding</keyword>
<evidence type="ECO:0000259" key="5">
    <source>
        <dbReference type="PROSITE" id="PS50931"/>
    </source>
</evidence>
<protein>
    <submittedName>
        <fullName evidence="6">LysR family transcriptional regulator</fullName>
    </submittedName>
</protein>
<dbReference type="InterPro" id="IPR036390">
    <property type="entry name" value="WH_DNA-bd_sf"/>
</dbReference>
<keyword evidence="7" id="KW-1185">Reference proteome</keyword>
<dbReference type="Proteomes" id="UP000651050">
    <property type="component" value="Unassembled WGS sequence"/>
</dbReference>
<dbReference type="GO" id="GO:0005829">
    <property type="term" value="C:cytosol"/>
    <property type="evidence" value="ECO:0007669"/>
    <property type="project" value="TreeGrafter"/>
</dbReference>
<keyword evidence="4" id="KW-0804">Transcription</keyword>
<accession>A0A931H7F6</accession>
<proteinExistence type="inferred from homology"/>
<evidence type="ECO:0000313" key="7">
    <source>
        <dbReference type="Proteomes" id="UP000651050"/>
    </source>
</evidence>
<dbReference type="Pfam" id="PF03466">
    <property type="entry name" value="LysR_substrate"/>
    <property type="match status" value="1"/>
</dbReference>
<dbReference type="EMBL" id="JADWYS010000001">
    <property type="protein sequence ID" value="MBG9389760.1"/>
    <property type="molecule type" value="Genomic_DNA"/>
</dbReference>